<accession>A0A1K0JS86</accession>
<reference evidence="1" key="1">
    <citation type="submission" date="2016-09" db="EMBL/GenBank/DDBJ databases">
        <authorList>
            <person name="Capua I."/>
            <person name="De Benedictis P."/>
            <person name="Joannis T."/>
            <person name="Lombin L.H."/>
            <person name="Cattoli G."/>
        </authorList>
    </citation>
    <scope>NUCLEOTIDE SEQUENCE</scope>
    <source>
        <strain evidence="1">B9</strain>
    </source>
</reference>
<organism evidence="1">
    <name type="scientific">Cupriavidus necator</name>
    <name type="common">Alcaligenes eutrophus</name>
    <name type="synonym">Ralstonia eutropha</name>
    <dbReference type="NCBI Taxonomy" id="106590"/>
    <lineage>
        <taxon>Bacteria</taxon>
        <taxon>Pseudomonadati</taxon>
        <taxon>Pseudomonadota</taxon>
        <taxon>Betaproteobacteria</taxon>
        <taxon>Burkholderiales</taxon>
        <taxon>Burkholderiaceae</taxon>
        <taxon>Cupriavidus</taxon>
    </lineage>
</organism>
<dbReference type="EMBL" id="FMSH01000351">
    <property type="protein sequence ID" value="SCU82480.1"/>
    <property type="molecule type" value="Genomic_DNA"/>
</dbReference>
<sequence>MTGYVNSGCWSPVARWGQGAPFGGLGIDQLIWATHSSLTPLPLAGGRFLASVAKVLRDIQPPAACAQA</sequence>
<dbReference type="AlphaFoldDB" id="A0A1K0JS86"/>
<evidence type="ECO:0000313" key="1">
    <source>
        <dbReference type="EMBL" id="SCU82480.1"/>
    </source>
</evidence>
<name>A0A1K0JS86_CUPNE</name>
<gene>
    <name evidence="1" type="ORF">CNECB9_4140035</name>
</gene>
<protein>
    <submittedName>
        <fullName evidence="1">Uncharacterized protein</fullName>
    </submittedName>
</protein>
<proteinExistence type="predicted"/>